<organism evidence="1 2">
    <name type="scientific">Asparagus officinalis</name>
    <name type="common">Garden asparagus</name>
    <dbReference type="NCBI Taxonomy" id="4686"/>
    <lineage>
        <taxon>Eukaryota</taxon>
        <taxon>Viridiplantae</taxon>
        <taxon>Streptophyta</taxon>
        <taxon>Embryophyta</taxon>
        <taxon>Tracheophyta</taxon>
        <taxon>Spermatophyta</taxon>
        <taxon>Magnoliopsida</taxon>
        <taxon>Liliopsida</taxon>
        <taxon>Asparagales</taxon>
        <taxon>Asparagaceae</taxon>
        <taxon>Asparagoideae</taxon>
        <taxon>Asparagus</taxon>
    </lineage>
</organism>
<gene>
    <name evidence="1" type="ORF">A4U43_C01F35110</name>
</gene>
<name>A0A5P1FXS2_ASPOF</name>
<evidence type="ECO:0000313" key="1">
    <source>
        <dbReference type="EMBL" id="ONK82001.1"/>
    </source>
</evidence>
<proteinExistence type="predicted"/>
<dbReference type="PANTHER" id="PTHR12654">
    <property type="entry name" value="BILE ACID BETA-GLUCOSIDASE-RELATED"/>
    <property type="match status" value="1"/>
</dbReference>
<protein>
    <submittedName>
        <fullName evidence="1">Uncharacterized protein</fullName>
    </submittedName>
</protein>
<dbReference type="Gramene" id="ONK82001">
    <property type="protein sequence ID" value="ONK82001"/>
    <property type="gene ID" value="A4U43_C01F35110"/>
</dbReference>
<evidence type="ECO:0000313" key="2">
    <source>
        <dbReference type="Proteomes" id="UP000243459"/>
    </source>
</evidence>
<dbReference type="GO" id="GO:0008422">
    <property type="term" value="F:beta-glucosidase activity"/>
    <property type="evidence" value="ECO:0007669"/>
    <property type="project" value="TreeGrafter"/>
</dbReference>
<dbReference type="Proteomes" id="UP000243459">
    <property type="component" value="Chromosome 1"/>
</dbReference>
<sequence length="121" mass="14070">MAVLKERGFLRLLLPPLAGNHDGHGWITEGYWKDHFPFVAKAGDIRDSLELLIFGSSERSPVELVHDTLTKYKCWEEEIEKWQNPILMDEKLPEWYKFTVFNELVGGGTVWTCIIYRSITT</sequence>
<keyword evidence="2" id="KW-1185">Reference proteome</keyword>
<accession>A0A5P1FXS2</accession>
<reference evidence="2" key="1">
    <citation type="journal article" date="2017" name="Nat. Commun.">
        <title>The asparagus genome sheds light on the origin and evolution of a young Y chromosome.</title>
        <authorList>
            <person name="Harkess A."/>
            <person name="Zhou J."/>
            <person name="Xu C."/>
            <person name="Bowers J.E."/>
            <person name="Van der Hulst R."/>
            <person name="Ayyampalayam S."/>
            <person name="Mercati F."/>
            <person name="Riccardi P."/>
            <person name="McKain M.R."/>
            <person name="Kakrana A."/>
            <person name="Tang H."/>
            <person name="Ray J."/>
            <person name="Groenendijk J."/>
            <person name="Arikit S."/>
            <person name="Mathioni S.M."/>
            <person name="Nakano M."/>
            <person name="Shan H."/>
            <person name="Telgmann-Rauber A."/>
            <person name="Kanno A."/>
            <person name="Yue Z."/>
            <person name="Chen H."/>
            <person name="Li W."/>
            <person name="Chen Y."/>
            <person name="Xu X."/>
            <person name="Zhang Y."/>
            <person name="Luo S."/>
            <person name="Chen H."/>
            <person name="Gao J."/>
            <person name="Mao Z."/>
            <person name="Pires J.C."/>
            <person name="Luo M."/>
            <person name="Kudrna D."/>
            <person name="Wing R.A."/>
            <person name="Meyers B.C."/>
            <person name="Yi K."/>
            <person name="Kong H."/>
            <person name="Lavrijsen P."/>
            <person name="Sunseri F."/>
            <person name="Falavigna A."/>
            <person name="Ye Y."/>
            <person name="Leebens-Mack J.H."/>
            <person name="Chen G."/>
        </authorList>
    </citation>
    <scope>NUCLEOTIDE SEQUENCE [LARGE SCALE GENOMIC DNA]</scope>
    <source>
        <strain evidence="2">cv. DH0086</strain>
    </source>
</reference>
<dbReference type="PANTHER" id="PTHR12654:SF0">
    <property type="entry name" value="NON-LYSOSOMAL GLUCOSYLCERAMIDASE"/>
    <property type="match status" value="1"/>
</dbReference>
<dbReference type="EMBL" id="CM007381">
    <property type="protein sequence ID" value="ONK82001.1"/>
    <property type="molecule type" value="Genomic_DNA"/>
</dbReference>
<dbReference type="AlphaFoldDB" id="A0A5P1FXS2"/>
<dbReference type="InterPro" id="IPR052566">
    <property type="entry name" value="Non-lysos_glucosylceramidase"/>
</dbReference>